<feature type="compositionally biased region" description="Basic and acidic residues" evidence="1">
    <location>
        <begin position="1"/>
        <end position="15"/>
    </location>
</feature>
<sequence length="84" mass="9062">MAEVEHPHLRVDGRGKRGSNPTGSSKVAGEHLLIGCPHPYGGRSRIPGSMDYCKPLLETRSLGRFLGYGSSSADSLLQTRQLLT</sequence>
<name>A0A645JKC1_9ZZZZ</name>
<accession>A0A645JKC1</accession>
<comment type="caution">
    <text evidence="2">The sequence shown here is derived from an EMBL/GenBank/DDBJ whole genome shotgun (WGS) entry which is preliminary data.</text>
</comment>
<reference evidence="2" key="1">
    <citation type="submission" date="2019-08" db="EMBL/GenBank/DDBJ databases">
        <authorList>
            <person name="Kucharzyk K."/>
            <person name="Murdoch R.W."/>
            <person name="Higgins S."/>
            <person name="Loffler F."/>
        </authorList>
    </citation>
    <scope>NUCLEOTIDE SEQUENCE</scope>
</reference>
<protein>
    <submittedName>
        <fullName evidence="2">Uncharacterized protein</fullName>
    </submittedName>
</protein>
<evidence type="ECO:0000313" key="2">
    <source>
        <dbReference type="EMBL" id="MPN63866.1"/>
    </source>
</evidence>
<gene>
    <name evidence="2" type="ORF">SDC9_211633</name>
</gene>
<feature type="region of interest" description="Disordered" evidence="1">
    <location>
        <begin position="1"/>
        <end position="29"/>
    </location>
</feature>
<dbReference type="EMBL" id="VSSQ01143903">
    <property type="protein sequence ID" value="MPN63866.1"/>
    <property type="molecule type" value="Genomic_DNA"/>
</dbReference>
<proteinExistence type="predicted"/>
<evidence type="ECO:0000256" key="1">
    <source>
        <dbReference type="SAM" id="MobiDB-lite"/>
    </source>
</evidence>
<dbReference type="AlphaFoldDB" id="A0A645JKC1"/>
<organism evidence="2">
    <name type="scientific">bioreactor metagenome</name>
    <dbReference type="NCBI Taxonomy" id="1076179"/>
    <lineage>
        <taxon>unclassified sequences</taxon>
        <taxon>metagenomes</taxon>
        <taxon>ecological metagenomes</taxon>
    </lineage>
</organism>